<dbReference type="EMBL" id="BLET01001703">
    <property type="protein sequence ID" value="GET95555.1"/>
    <property type="molecule type" value="Genomic_DNA"/>
</dbReference>
<accession>A0A640L295</accession>
<organism evidence="1">
    <name type="scientific">Bacillus anthracis</name>
    <name type="common">anthrax bacterium</name>
    <dbReference type="NCBI Taxonomy" id="1392"/>
    <lineage>
        <taxon>Bacteria</taxon>
        <taxon>Bacillati</taxon>
        <taxon>Bacillota</taxon>
        <taxon>Bacilli</taxon>
        <taxon>Bacillales</taxon>
        <taxon>Bacillaceae</taxon>
        <taxon>Bacillus</taxon>
        <taxon>Bacillus cereus group</taxon>
    </lineage>
</organism>
<dbReference type="AlphaFoldDB" id="A0A640L295"/>
<comment type="caution">
    <text evidence="1">The sequence shown here is derived from an EMBL/GenBank/DDBJ whole genome shotgun (WGS) entry which is preliminary data.</text>
</comment>
<reference evidence="1" key="1">
    <citation type="submission" date="2019-12" db="EMBL/GenBank/DDBJ databases">
        <title>Epidemiological and comparative genomic analysis of Bacillus anthracis isolated from northern Vietnam.</title>
        <authorList>
            <person name="Hoang T.T.H."/>
            <person name="Dang D.A."/>
            <person name="Pham M.H."/>
            <person name="Luong M.H."/>
            <person name="Tran N.D."/>
            <person name="Nguyen T.H."/>
            <person name="Nguyen T.T."/>
            <person name="Inoue S."/>
            <person name="Morikawa S."/>
            <person name="Okutani A."/>
        </authorList>
    </citation>
    <scope>NUCLEOTIDE SEQUENCE</scope>
    <source>
        <strain evidence="1">TuanDB</strain>
    </source>
</reference>
<protein>
    <submittedName>
        <fullName evidence="1">Uncharacterized protein</fullName>
    </submittedName>
</protein>
<proteinExistence type="predicted"/>
<sequence length="43" mass="5194">MFLYQNNPRMIAIFKSGNFVWSDDHVAVNCKDISKDIWYIREK</sequence>
<name>A0A640L295_BACAN</name>
<evidence type="ECO:0000313" key="1">
    <source>
        <dbReference type="EMBL" id="GET95555.1"/>
    </source>
</evidence>
<gene>
    <name evidence="1" type="ORF">TuanDB_46780</name>
</gene>